<name>A0A516KL04_9BACI</name>
<dbReference type="SMART" id="SM00460">
    <property type="entry name" value="TGc"/>
    <property type="match status" value="1"/>
</dbReference>
<sequence length="731" mass="84531">MNLGFQQRVYQSIIYLCGFLLFWEWLRPLEEISDTGSVPVFVLYAAFCFLISFFQVRWWISFPLKLAGMLFILDSLFLSEALFSKPWFTVLYLHITYNIDLIMSQSWGEMTPVFRSALFLILLWLMSYLLYYWFVVAKRIFTFVLLTFIYMTVLDTFTAYEADQAIVRTFIVSLLALGLSNITKEVEHEAISFQGLRKLWKVALPLILFVSLSTAVGFASPKLDPQWPDPVPFIKSTAENAGFGEGGSVIQKVGYGEDDSRLGGSFVQDESPVFQALSPDKQYWRIESKDVYTGKGWERSEGLDYQIQENGKIDLNMFEGNVKTEKRQAFIKFEQNAFFSRLVYPYGVREVSGEEEFDYLLDQQSGIISTEGSEQQQYAQNYQVTYDSPSFSFNQMREASEDDPEEIKEQYLQLPRSLPRRVGELAEDIIGSNDNRYDKVKAVEQYFNSNGFEYQTKDVPVPDRNEDYVDQFLFESKVGYCDNFSTSMVVLLRTLDIPARWVKGFSGGERVSNQPEDIPDDLDLYQITNSNAHSWVEVYFPEIGWVPFEPTQGFNSSVDFYEEVEEEVQQDDQPAVPASQQEGAAGGKPQEIEDEPAASTGGVTTPETSSFGWLKWLLLAIPVVAAVLVYFSRYKWMTAWKIRKFKGSDEANIYQDAYHYLLKVLAHKGIHRVDGQTLREFAKEVDRQFETNEMSRLTHQYERILYRNDEESTQWMKMTELWENLIKRALS</sequence>
<dbReference type="PANTHER" id="PTHR42736:SF1">
    <property type="entry name" value="PROTEIN-GLUTAMINE GAMMA-GLUTAMYLTRANSFERASE"/>
    <property type="match status" value="1"/>
</dbReference>
<dbReference type="Gene3D" id="3.10.620.30">
    <property type="match status" value="1"/>
</dbReference>
<dbReference type="SUPFAM" id="SSF54001">
    <property type="entry name" value="Cysteine proteinases"/>
    <property type="match status" value="1"/>
</dbReference>
<keyword evidence="5" id="KW-1185">Reference proteome</keyword>
<feature type="transmembrane region" description="Helical" evidence="2">
    <location>
        <begin position="113"/>
        <end position="133"/>
    </location>
</feature>
<dbReference type="InterPro" id="IPR002931">
    <property type="entry name" value="Transglutaminase-like"/>
</dbReference>
<feature type="transmembrane region" description="Helical" evidence="2">
    <location>
        <begin position="71"/>
        <end position="93"/>
    </location>
</feature>
<dbReference type="Proteomes" id="UP000315215">
    <property type="component" value="Chromosome"/>
</dbReference>
<dbReference type="PANTHER" id="PTHR42736">
    <property type="entry name" value="PROTEIN-GLUTAMINE GAMMA-GLUTAMYLTRANSFERASE"/>
    <property type="match status" value="1"/>
</dbReference>
<evidence type="ECO:0000256" key="1">
    <source>
        <dbReference type="SAM" id="MobiDB-lite"/>
    </source>
</evidence>
<dbReference type="Pfam" id="PF11992">
    <property type="entry name" value="TgpA_N"/>
    <property type="match status" value="1"/>
</dbReference>
<feature type="transmembrane region" description="Helical" evidence="2">
    <location>
        <begin position="9"/>
        <end position="26"/>
    </location>
</feature>
<dbReference type="EMBL" id="CP041666">
    <property type="protein sequence ID" value="QDP42071.1"/>
    <property type="molecule type" value="Genomic_DNA"/>
</dbReference>
<feature type="domain" description="Transglutaminase-like" evidence="3">
    <location>
        <begin position="473"/>
        <end position="552"/>
    </location>
</feature>
<keyword evidence="2" id="KW-1133">Transmembrane helix</keyword>
<dbReference type="InterPro" id="IPR025403">
    <property type="entry name" value="TgpA-like_C"/>
</dbReference>
<gene>
    <name evidence="4" type="ORF">FN924_02850</name>
</gene>
<dbReference type="Pfam" id="PF01841">
    <property type="entry name" value="Transglut_core"/>
    <property type="match status" value="1"/>
</dbReference>
<dbReference type="InterPro" id="IPR021878">
    <property type="entry name" value="TgpA_N"/>
</dbReference>
<organism evidence="4 5">
    <name type="scientific">Radiobacillus deserti</name>
    <dbReference type="NCBI Taxonomy" id="2594883"/>
    <lineage>
        <taxon>Bacteria</taxon>
        <taxon>Bacillati</taxon>
        <taxon>Bacillota</taxon>
        <taxon>Bacilli</taxon>
        <taxon>Bacillales</taxon>
        <taxon>Bacillaceae</taxon>
        <taxon>Radiobacillus</taxon>
    </lineage>
</organism>
<reference evidence="4 5" key="1">
    <citation type="submission" date="2019-07" db="EMBL/GenBank/DDBJ databases">
        <authorList>
            <person name="Li J."/>
        </authorList>
    </citation>
    <scope>NUCLEOTIDE SEQUENCE [LARGE SCALE GENOMIC DNA]</scope>
    <source>
        <strain evidence="4 5">TKL69</strain>
    </source>
</reference>
<proteinExistence type="predicted"/>
<dbReference type="Pfam" id="PF13559">
    <property type="entry name" value="DUF4129"/>
    <property type="match status" value="1"/>
</dbReference>
<feature type="transmembrane region" description="Helical" evidence="2">
    <location>
        <begin position="140"/>
        <end position="159"/>
    </location>
</feature>
<feature type="transmembrane region" description="Helical" evidence="2">
    <location>
        <begin position="38"/>
        <end position="59"/>
    </location>
</feature>
<keyword evidence="2" id="KW-0812">Transmembrane</keyword>
<feature type="transmembrane region" description="Helical" evidence="2">
    <location>
        <begin position="613"/>
        <end position="631"/>
    </location>
</feature>
<dbReference type="InterPro" id="IPR038765">
    <property type="entry name" value="Papain-like_cys_pep_sf"/>
</dbReference>
<evidence type="ECO:0000256" key="2">
    <source>
        <dbReference type="SAM" id="Phobius"/>
    </source>
</evidence>
<dbReference type="OrthoDB" id="9804872at2"/>
<feature type="region of interest" description="Disordered" evidence="1">
    <location>
        <begin position="569"/>
        <end position="604"/>
    </location>
</feature>
<evidence type="ECO:0000259" key="3">
    <source>
        <dbReference type="SMART" id="SM00460"/>
    </source>
</evidence>
<dbReference type="InterPro" id="IPR052901">
    <property type="entry name" value="Bact_TGase-like"/>
</dbReference>
<protein>
    <submittedName>
        <fullName evidence="4">DUF4129 domain-containing protein</fullName>
    </submittedName>
</protein>
<accession>A0A516KL04</accession>
<dbReference type="KEGG" id="aqt:FN924_02850"/>
<evidence type="ECO:0000313" key="5">
    <source>
        <dbReference type="Proteomes" id="UP000315215"/>
    </source>
</evidence>
<keyword evidence="2" id="KW-0472">Membrane</keyword>
<dbReference type="AlphaFoldDB" id="A0A516KL04"/>
<evidence type="ECO:0000313" key="4">
    <source>
        <dbReference type="EMBL" id="QDP42071.1"/>
    </source>
</evidence>